<dbReference type="Proteomes" id="UP000518266">
    <property type="component" value="Unassembled WGS sequence"/>
</dbReference>
<dbReference type="AlphaFoldDB" id="A0A7J5XXS5"/>
<dbReference type="EMBL" id="JAAKFY010000019">
    <property type="protein sequence ID" value="KAF3841880.1"/>
    <property type="molecule type" value="Genomic_DNA"/>
</dbReference>
<evidence type="ECO:0000313" key="1">
    <source>
        <dbReference type="EMBL" id="KAF3841880.1"/>
    </source>
</evidence>
<sequence>MGTRLKILSTFKSLHRTRMAVFKDDDKALTDDENGLICGSYSAGRRCFDPERAFYSKMYLILTSHGKRHERPSDYIFFVNKRLTIIRSVPLHLKDSTQNISSCSRSPELRTF</sequence>
<evidence type="ECO:0000313" key="2">
    <source>
        <dbReference type="Proteomes" id="UP000518266"/>
    </source>
</evidence>
<accession>A0A7J5XXS5</accession>
<proteinExistence type="predicted"/>
<gene>
    <name evidence="1" type="ORF">F7725_023831</name>
</gene>
<keyword evidence="2" id="KW-1185">Reference proteome</keyword>
<reference evidence="1 2" key="1">
    <citation type="submission" date="2020-03" db="EMBL/GenBank/DDBJ databases">
        <title>Dissostichus mawsoni Genome sequencing and assembly.</title>
        <authorList>
            <person name="Park H."/>
        </authorList>
    </citation>
    <scope>NUCLEOTIDE SEQUENCE [LARGE SCALE GENOMIC DNA]</scope>
    <source>
        <strain evidence="1">DM0001</strain>
        <tissue evidence="1">Muscle</tissue>
    </source>
</reference>
<name>A0A7J5XXS5_DISMA</name>
<organism evidence="1 2">
    <name type="scientific">Dissostichus mawsoni</name>
    <name type="common">Antarctic cod</name>
    <dbReference type="NCBI Taxonomy" id="36200"/>
    <lineage>
        <taxon>Eukaryota</taxon>
        <taxon>Metazoa</taxon>
        <taxon>Chordata</taxon>
        <taxon>Craniata</taxon>
        <taxon>Vertebrata</taxon>
        <taxon>Euteleostomi</taxon>
        <taxon>Actinopterygii</taxon>
        <taxon>Neopterygii</taxon>
        <taxon>Teleostei</taxon>
        <taxon>Neoteleostei</taxon>
        <taxon>Acanthomorphata</taxon>
        <taxon>Eupercaria</taxon>
        <taxon>Perciformes</taxon>
        <taxon>Notothenioidei</taxon>
        <taxon>Nototheniidae</taxon>
        <taxon>Dissostichus</taxon>
    </lineage>
</organism>
<comment type="caution">
    <text evidence="1">The sequence shown here is derived from an EMBL/GenBank/DDBJ whole genome shotgun (WGS) entry which is preliminary data.</text>
</comment>
<protein>
    <submittedName>
        <fullName evidence="1">Uncharacterized protein</fullName>
    </submittedName>
</protein>
<dbReference type="OrthoDB" id="529194at2759"/>